<comment type="caution">
    <text evidence="3">The sequence shown here is derived from an EMBL/GenBank/DDBJ whole genome shotgun (WGS) entry which is preliminary data.</text>
</comment>
<dbReference type="CDD" id="cd01561">
    <property type="entry name" value="CBS_like"/>
    <property type="match status" value="1"/>
</dbReference>
<gene>
    <name evidence="3" type="ORF">DDW13_01975</name>
</gene>
<reference evidence="3 4" key="1">
    <citation type="journal article" date="2015" name="Appl. Environ. Microbiol.">
        <title>Nanoarchaeota, Their Sulfolobales Host, and Nanoarchaeota Virus Distribution across Yellowstone National Park Hot Springs.</title>
        <authorList>
            <person name="Munson-McGee J.H."/>
            <person name="Field E.K."/>
            <person name="Bateson M."/>
            <person name="Rooney C."/>
            <person name="Stepanauskas R."/>
            <person name="Young M.J."/>
        </authorList>
    </citation>
    <scope>NUCLEOTIDE SEQUENCE [LARGE SCALE GENOMIC DNA]</scope>
    <source>
        <strain evidence="3">SCGC AC-742_N10</strain>
    </source>
</reference>
<dbReference type="Pfam" id="PF00291">
    <property type="entry name" value="PALP"/>
    <property type="match status" value="1"/>
</dbReference>
<feature type="domain" description="Tryptophan synthase beta chain-like PALP" evidence="2">
    <location>
        <begin position="17"/>
        <end position="279"/>
    </location>
</feature>
<comment type="cofactor">
    <cofactor evidence="1">
        <name>pyridoxal 5'-phosphate</name>
        <dbReference type="ChEBI" id="CHEBI:597326"/>
    </cofactor>
</comment>
<dbReference type="SUPFAM" id="SSF53686">
    <property type="entry name" value="Tryptophan synthase beta subunit-like PLP-dependent enzymes"/>
    <property type="match status" value="1"/>
</dbReference>
<evidence type="ECO:0000313" key="4">
    <source>
        <dbReference type="Proteomes" id="UP000245638"/>
    </source>
</evidence>
<dbReference type="PANTHER" id="PTHR10314">
    <property type="entry name" value="CYSTATHIONINE BETA-SYNTHASE"/>
    <property type="match status" value="1"/>
</dbReference>
<dbReference type="PROSITE" id="PS00901">
    <property type="entry name" value="CYS_SYNTHASE"/>
    <property type="match status" value="1"/>
</dbReference>
<evidence type="ECO:0000313" key="3">
    <source>
        <dbReference type="EMBL" id="PVU76878.1"/>
    </source>
</evidence>
<dbReference type="InterPro" id="IPR036052">
    <property type="entry name" value="TrpB-like_PALP_sf"/>
</dbReference>
<dbReference type="Gene3D" id="3.40.50.1100">
    <property type="match status" value="2"/>
</dbReference>
<accession>A0A2T9X9V9</accession>
<dbReference type="Proteomes" id="UP000245638">
    <property type="component" value="Unassembled WGS sequence"/>
</dbReference>
<protein>
    <submittedName>
        <fullName evidence="3">Cysteine synthase</fullName>
    </submittedName>
</protein>
<organism evidence="3 4">
    <name type="scientific">Acidianus hospitalis</name>
    <dbReference type="NCBI Taxonomy" id="563177"/>
    <lineage>
        <taxon>Archaea</taxon>
        <taxon>Thermoproteota</taxon>
        <taxon>Thermoprotei</taxon>
        <taxon>Sulfolobales</taxon>
        <taxon>Sulfolobaceae</taxon>
        <taxon>Acidianus</taxon>
    </lineage>
</organism>
<sequence>MSKDLHVFEDPIELLENMWPTPLLKLKIGEDVWAKLEFYNPFSHSIKDRTAWFLFKQALENNANEIVEATSCNLGIALASLSAIFNKKFTSFIPARAPQSFKVMMKILGAQVIQAGKSTTDLLPLVKQYSKSTGALHLDQFRNPLNYMTHYYTTAKEIDEQLEYLNKKPQRIIATAGTGGHLTGIAKYFKEKYGSDIEIIGVQPAEGERIPGIKRQDENSFVGLVKIDRMIDITRKEAVEGIVDVARSSGILIGISAGATVAAYKKLADDKTTVLVFPDDAFKYFMELEDIDSKI</sequence>
<dbReference type="GO" id="GO:0006535">
    <property type="term" value="P:cysteine biosynthetic process from serine"/>
    <property type="evidence" value="ECO:0007669"/>
    <property type="project" value="InterPro"/>
</dbReference>
<dbReference type="InterPro" id="IPR001926">
    <property type="entry name" value="TrpB-like_PALP"/>
</dbReference>
<dbReference type="InterPro" id="IPR001216">
    <property type="entry name" value="P-phosphate_BS"/>
</dbReference>
<proteinExistence type="predicted"/>
<dbReference type="InterPro" id="IPR050214">
    <property type="entry name" value="Cys_Synth/Cystath_Beta-Synth"/>
</dbReference>
<name>A0A2T9X9V9_9CREN</name>
<dbReference type="EMBL" id="QEFD01000063">
    <property type="protein sequence ID" value="PVU76878.1"/>
    <property type="molecule type" value="Genomic_DNA"/>
</dbReference>
<evidence type="ECO:0000259" key="2">
    <source>
        <dbReference type="Pfam" id="PF00291"/>
    </source>
</evidence>
<dbReference type="AlphaFoldDB" id="A0A2T9X9V9"/>
<evidence type="ECO:0000256" key="1">
    <source>
        <dbReference type="ARBA" id="ARBA00001933"/>
    </source>
</evidence>